<protein>
    <submittedName>
        <fullName evidence="8">Unannotated protein</fullName>
    </submittedName>
</protein>
<proteinExistence type="predicted"/>
<evidence type="ECO:0000313" key="8">
    <source>
        <dbReference type="EMBL" id="CAB4662993.1"/>
    </source>
</evidence>
<dbReference type="NCBIfam" id="TIGR03426">
    <property type="entry name" value="shape_MreD"/>
    <property type="match status" value="1"/>
</dbReference>
<dbReference type="AlphaFoldDB" id="A0A6J6LRB5"/>
<evidence type="ECO:0000256" key="5">
    <source>
        <dbReference type="ARBA" id="ARBA00022989"/>
    </source>
</evidence>
<feature type="transmembrane region" description="Helical" evidence="7">
    <location>
        <begin position="74"/>
        <end position="91"/>
    </location>
</feature>
<name>A0A6J6LRB5_9ZZZZ</name>
<feature type="transmembrane region" description="Helical" evidence="7">
    <location>
        <begin position="6"/>
        <end position="24"/>
    </location>
</feature>
<dbReference type="GO" id="GO:0005886">
    <property type="term" value="C:plasma membrane"/>
    <property type="evidence" value="ECO:0007669"/>
    <property type="project" value="UniProtKB-SubCell"/>
</dbReference>
<reference evidence="8" key="1">
    <citation type="submission" date="2020-05" db="EMBL/GenBank/DDBJ databases">
        <authorList>
            <person name="Chiriac C."/>
            <person name="Salcher M."/>
            <person name="Ghai R."/>
            <person name="Kavagutti S V."/>
        </authorList>
    </citation>
    <scope>NUCLEOTIDE SEQUENCE</scope>
</reference>
<sequence length="172" mass="18975">MFTSRIFITTGFFASLFFIQEIIFNQIHFLIGGFSIYLAIVMTWIAMESRNGALISGFIAGFFLDLSPNIASPFGQWALVLTVMAYLVSVNREGLGDLVSRPLTLSLVVGVGVTITLVTYLITSAILGEQLISFFPALQELTGNLIWTLILAPLYIPIVGKFHEFTLSSRDI</sequence>
<keyword evidence="5 7" id="KW-1133">Transmembrane helix</keyword>
<evidence type="ECO:0000256" key="6">
    <source>
        <dbReference type="ARBA" id="ARBA00023136"/>
    </source>
</evidence>
<dbReference type="EMBL" id="CAEZWY010000006">
    <property type="protein sequence ID" value="CAB4662993.1"/>
    <property type="molecule type" value="Genomic_DNA"/>
</dbReference>
<comment type="subcellular location">
    <subcellularLocation>
        <location evidence="1">Cell membrane</location>
        <topology evidence="1">Multi-pass membrane protein</topology>
    </subcellularLocation>
</comment>
<evidence type="ECO:0000256" key="3">
    <source>
        <dbReference type="ARBA" id="ARBA00022692"/>
    </source>
</evidence>
<keyword evidence="6 7" id="KW-0472">Membrane</keyword>
<accession>A0A6J6LRB5</accession>
<feature type="transmembrane region" description="Helical" evidence="7">
    <location>
        <begin position="142"/>
        <end position="160"/>
    </location>
</feature>
<dbReference type="InterPro" id="IPR007227">
    <property type="entry name" value="Cell_shape_determining_MreD"/>
</dbReference>
<evidence type="ECO:0000256" key="2">
    <source>
        <dbReference type="ARBA" id="ARBA00022475"/>
    </source>
</evidence>
<feature type="transmembrane region" description="Helical" evidence="7">
    <location>
        <begin position="103"/>
        <end position="122"/>
    </location>
</feature>
<keyword evidence="4" id="KW-0133">Cell shape</keyword>
<feature type="transmembrane region" description="Helical" evidence="7">
    <location>
        <begin position="29"/>
        <end position="47"/>
    </location>
</feature>
<evidence type="ECO:0000256" key="7">
    <source>
        <dbReference type="SAM" id="Phobius"/>
    </source>
</evidence>
<gene>
    <name evidence="8" type="ORF">UFOPK2312_00124</name>
</gene>
<organism evidence="8">
    <name type="scientific">freshwater metagenome</name>
    <dbReference type="NCBI Taxonomy" id="449393"/>
    <lineage>
        <taxon>unclassified sequences</taxon>
        <taxon>metagenomes</taxon>
        <taxon>ecological metagenomes</taxon>
    </lineage>
</organism>
<keyword evidence="2" id="KW-1003">Cell membrane</keyword>
<evidence type="ECO:0000256" key="1">
    <source>
        <dbReference type="ARBA" id="ARBA00004651"/>
    </source>
</evidence>
<keyword evidence="3 7" id="KW-0812">Transmembrane</keyword>
<evidence type="ECO:0000256" key="4">
    <source>
        <dbReference type="ARBA" id="ARBA00022960"/>
    </source>
</evidence>
<dbReference type="GO" id="GO:0008360">
    <property type="term" value="P:regulation of cell shape"/>
    <property type="evidence" value="ECO:0007669"/>
    <property type="project" value="UniProtKB-KW"/>
</dbReference>